<dbReference type="eggNOG" id="ENOG502STQZ">
    <property type="taxonomic scope" value="Eukaryota"/>
</dbReference>
<gene>
    <name evidence="2" type="ORF">MCYG_07486</name>
</gene>
<evidence type="ECO:0000313" key="3">
    <source>
        <dbReference type="Proteomes" id="UP000002035"/>
    </source>
</evidence>
<dbReference type="OrthoDB" id="4356994at2759"/>
<evidence type="ECO:0000256" key="1">
    <source>
        <dbReference type="SAM" id="MobiDB-lite"/>
    </source>
</evidence>
<evidence type="ECO:0008006" key="4">
    <source>
        <dbReference type="Google" id="ProtNLM"/>
    </source>
</evidence>
<dbReference type="STRING" id="554155.C5FYR9"/>
<dbReference type="HOGENOM" id="CLU_721967_0_0_1"/>
<dbReference type="AlphaFoldDB" id="C5FYR9"/>
<dbReference type="GeneID" id="9225208"/>
<organism evidence="2 3">
    <name type="scientific">Arthroderma otae (strain ATCC MYA-4605 / CBS 113480)</name>
    <name type="common">Microsporum canis</name>
    <dbReference type="NCBI Taxonomy" id="554155"/>
    <lineage>
        <taxon>Eukaryota</taxon>
        <taxon>Fungi</taxon>
        <taxon>Dikarya</taxon>
        <taxon>Ascomycota</taxon>
        <taxon>Pezizomycotina</taxon>
        <taxon>Eurotiomycetes</taxon>
        <taxon>Eurotiomycetidae</taxon>
        <taxon>Onygenales</taxon>
        <taxon>Arthrodermataceae</taxon>
        <taxon>Microsporum</taxon>
    </lineage>
</organism>
<feature type="region of interest" description="Disordered" evidence="1">
    <location>
        <begin position="77"/>
        <end position="140"/>
    </location>
</feature>
<protein>
    <recommendedName>
        <fullName evidence="4">Zn(2)-C6 fungal-type domain-containing protein</fullName>
    </recommendedName>
</protein>
<dbReference type="VEuPathDB" id="FungiDB:MCYG_07486"/>
<dbReference type="RefSeq" id="XP_002843703.1">
    <property type="nucleotide sequence ID" value="XM_002843657.1"/>
</dbReference>
<sequence>MWSSKEPVDLRREVIPQLPVTAVVRERSIIGHKQFYNSSPRKNTEEYLLTCLQLKCSGDKDGCEKCQAASVTCTYRDVSSTKDSRKMSKRVRAPNNQLPTPSPCQGSCSNQQQPLSTEMDQEPAQSTSESEPLNWPYSSSEEFTELPNTWMSSILPIQPTSPAMMDDHATLRLDTSSGMHGLPESNHSSTDAENIFDAVLDTQTAYRYTNIPSQPARLNENTQERRAGWSSLPGGNLPSALGANRSASSKCDCLRDVARFLEVIGVESTETRADMLLKCVDRGMQVYKLLAWNQEQRNCQGSSGGTHIPIVCIDQYRIEIPDFKVSLILHVALLHFFGLQGLANGIKHNLRPNSFAERLVTDCESSIVDTITMIQDKASNSMPMGSAC</sequence>
<dbReference type="EMBL" id="DS995707">
    <property type="protein sequence ID" value="EEQ34667.1"/>
    <property type="molecule type" value="Genomic_DNA"/>
</dbReference>
<feature type="compositionally biased region" description="Polar residues" evidence="1">
    <location>
        <begin position="94"/>
        <end position="140"/>
    </location>
</feature>
<accession>C5FYR9</accession>
<reference evidence="3" key="1">
    <citation type="journal article" date="2012" name="MBio">
        <title>Comparative genome analysis of Trichophyton rubrum and related dermatophytes reveals candidate genes involved in infection.</title>
        <authorList>
            <person name="Martinez D.A."/>
            <person name="Oliver B.G."/>
            <person name="Graeser Y."/>
            <person name="Goldberg J.M."/>
            <person name="Li W."/>
            <person name="Martinez-Rossi N.M."/>
            <person name="Monod M."/>
            <person name="Shelest E."/>
            <person name="Barton R.C."/>
            <person name="Birch E."/>
            <person name="Brakhage A.A."/>
            <person name="Chen Z."/>
            <person name="Gurr S.J."/>
            <person name="Heiman D."/>
            <person name="Heitman J."/>
            <person name="Kosti I."/>
            <person name="Rossi A."/>
            <person name="Saif S."/>
            <person name="Samalova M."/>
            <person name="Saunders C.W."/>
            <person name="Shea T."/>
            <person name="Summerbell R.C."/>
            <person name="Xu J."/>
            <person name="Young S."/>
            <person name="Zeng Q."/>
            <person name="Birren B.W."/>
            <person name="Cuomo C.A."/>
            <person name="White T.C."/>
        </authorList>
    </citation>
    <scope>NUCLEOTIDE SEQUENCE [LARGE SCALE GENOMIC DNA]</scope>
    <source>
        <strain evidence="3">ATCC MYA-4605 / CBS 113480</strain>
    </source>
</reference>
<dbReference type="Proteomes" id="UP000002035">
    <property type="component" value="Unassembled WGS sequence"/>
</dbReference>
<evidence type="ECO:0000313" key="2">
    <source>
        <dbReference type="EMBL" id="EEQ34667.1"/>
    </source>
</evidence>
<keyword evidence="3" id="KW-1185">Reference proteome</keyword>
<proteinExistence type="predicted"/>
<name>C5FYR9_ARTOC</name>